<dbReference type="EMBL" id="QEQK01000020">
    <property type="protein sequence ID" value="PWN54650.1"/>
    <property type="molecule type" value="Genomic_DNA"/>
</dbReference>
<evidence type="ECO:0000256" key="8">
    <source>
        <dbReference type="SAM" id="Phobius"/>
    </source>
</evidence>
<evidence type="ECO:0000256" key="3">
    <source>
        <dbReference type="ARBA" id="ARBA00012438"/>
    </source>
</evidence>
<evidence type="ECO:0000259" key="9">
    <source>
        <dbReference type="PROSITE" id="PS50109"/>
    </source>
</evidence>
<dbReference type="Pfam" id="PF02518">
    <property type="entry name" value="HATPase_c"/>
    <property type="match status" value="1"/>
</dbReference>
<dbReference type="CDD" id="cd06225">
    <property type="entry name" value="HAMP"/>
    <property type="match status" value="1"/>
</dbReference>
<dbReference type="SMART" id="SM00388">
    <property type="entry name" value="HisKA"/>
    <property type="match status" value="1"/>
</dbReference>
<dbReference type="Pfam" id="PF17152">
    <property type="entry name" value="CHASE8"/>
    <property type="match status" value="1"/>
</dbReference>
<comment type="caution">
    <text evidence="11">The sequence shown here is derived from an EMBL/GenBank/DDBJ whole genome shotgun (WGS) entry which is preliminary data.</text>
</comment>
<comment type="subcellular location">
    <subcellularLocation>
        <location evidence="2">Membrane</location>
    </subcellularLocation>
</comment>
<dbReference type="InterPro" id="IPR036890">
    <property type="entry name" value="HATPase_C_sf"/>
</dbReference>
<dbReference type="InterPro" id="IPR003594">
    <property type="entry name" value="HATPase_dom"/>
</dbReference>
<dbReference type="Gene3D" id="6.10.340.10">
    <property type="match status" value="1"/>
</dbReference>
<dbReference type="PROSITE" id="PS50885">
    <property type="entry name" value="HAMP"/>
    <property type="match status" value="1"/>
</dbReference>
<evidence type="ECO:0000256" key="1">
    <source>
        <dbReference type="ARBA" id="ARBA00000085"/>
    </source>
</evidence>
<feature type="domain" description="HAMP" evidence="10">
    <location>
        <begin position="199"/>
        <end position="252"/>
    </location>
</feature>
<dbReference type="PROSITE" id="PS50109">
    <property type="entry name" value="HIS_KIN"/>
    <property type="match status" value="1"/>
</dbReference>
<keyword evidence="12" id="KW-1185">Reference proteome</keyword>
<dbReference type="InterPro" id="IPR005467">
    <property type="entry name" value="His_kinase_dom"/>
</dbReference>
<keyword evidence="7" id="KW-0175">Coiled coil</keyword>
<dbReference type="InterPro" id="IPR003660">
    <property type="entry name" value="HAMP_dom"/>
</dbReference>
<keyword evidence="5" id="KW-0808">Transferase</keyword>
<dbReference type="OrthoDB" id="1931120at2"/>
<evidence type="ECO:0000256" key="5">
    <source>
        <dbReference type="ARBA" id="ARBA00022679"/>
    </source>
</evidence>
<dbReference type="InterPro" id="IPR004358">
    <property type="entry name" value="Sig_transdc_His_kin-like_C"/>
</dbReference>
<dbReference type="PANTHER" id="PTHR43065:SF47">
    <property type="match status" value="1"/>
</dbReference>
<dbReference type="Gene3D" id="3.30.565.10">
    <property type="entry name" value="Histidine kinase-like ATPase, C-terminal domain"/>
    <property type="match status" value="1"/>
</dbReference>
<keyword evidence="4" id="KW-0597">Phosphoprotein</keyword>
<proteinExistence type="predicted"/>
<evidence type="ECO:0000313" key="11">
    <source>
        <dbReference type="EMBL" id="PWN54650.1"/>
    </source>
</evidence>
<keyword evidence="8" id="KW-0472">Membrane</keyword>
<dbReference type="CDD" id="cd00082">
    <property type="entry name" value="HisKA"/>
    <property type="match status" value="1"/>
</dbReference>
<evidence type="ECO:0000259" key="10">
    <source>
        <dbReference type="PROSITE" id="PS50885"/>
    </source>
</evidence>
<evidence type="ECO:0000256" key="7">
    <source>
        <dbReference type="SAM" id="Coils"/>
    </source>
</evidence>
<reference evidence="11 12" key="1">
    <citation type="submission" date="2018-05" db="EMBL/GenBank/DDBJ databases">
        <title>Abyssibacter profundi OUC007T gen. nov., sp. nov, a marine bacterium isolated from seawater of the Mariana Trench.</title>
        <authorList>
            <person name="Zhou S."/>
        </authorList>
    </citation>
    <scope>NUCLEOTIDE SEQUENCE [LARGE SCALE GENOMIC DNA]</scope>
    <source>
        <strain evidence="11 12">OUC007</strain>
    </source>
</reference>
<feature type="coiled-coil region" evidence="7">
    <location>
        <begin position="258"/>
        <end position="295"/>
    </location>
</feature>
<dbReference type="SMART" id="SM00304">
    <property type="entry name" value="HAMP"/>
    <property type="match status" value="1"/>
</dbReference>
<evidence type="ECO:0000256" key="4">
    <source>
        <dbReference type="ARBA" id="ARBA00022553"/>
    </source>
</evidence>
<dbReference type="PRINTS" id="PR00344">
    <property type="entry name" value="BCTRLSENSOR"/>
</dbReference>
<dbReference type="SUPFAM" id="SSF158472">
    <property type="entry name" value="HAMP domain-like"/>
    <property type="match status" value="1"/>
</dbReference>
<dbReference type="GO" id="GO:0016020">
    <property type="term" value="C:membrane"/>
    <property type="evidence" value="ECO:0007669"/>
    <property type="project" value="UniProtKB-SubCell"/>
</dbReference>
<comment type="catalytic activity">
    <reaction evidence="1">
        <text>ATP + protein L-histidine = ADP + protein N-phospho-L-histidine.</text>
        <dbReference type="EC" id="2.7.13.3"/>
    </reaction>
</comment>
<gene>
    <name evidence="11" type="ORF">DEH80_16205</name>
</gene>
<evidence type="ECO:0000313" key="12">
    <source>
        <dbReference type="Proteomes" id="UP000251800"/>
    </source>
</evidence>
<dbReference type="SUPFAM" id="SSF55874">
    <property type="entry name" value="ATPase domain of HSP90 chaperone/DNA topoisomerase II/histidine kinase"/>
    <property type="match status" value="1"/>
</dbReference>
<feature type="transmembrane region" description="Helical" evidence="8">
    <location>
        <begin position="36"/>
        <end position="60"/>
    </location>
</feature>
<evidence type="ECO:0000256" key="2">
    <source>
        <dbReference type="ARBA" id="ARBA00004370"/>
    </source>
</evidence>
<dbReference type="GO" id="GO:0000155">
    <property type="term" value="F:phosphorelay sensor kinase activity"/>
    <property type="evidence" value="ECO:0007669"/>
    <property type="project" value="InterPro"/>
</dbReference>
<keyword evidence="8" id="KW-1133">Transmembrane helix</keyword>
<dbReference type="EC" id="2.7.13.3" evidence="3"/>
<name>A0A383XPU6_9GAMM</name>
<dbReference type="PANTHER" id="PTHR43065">
    <property type="entry name" value="SENSOR HISTIDINE KINASE"/>
    <property type="match status" value="1"/>
</dbReference>
<dbReference type="Pfam" id="PF00672">
    <property type="entry name" value="HAMP"/>
    <property type="match status" value="1"/>
</dbReference>
<sequence>MWNLPRPSSSRLAPSCSAWPGNPEPVLRNQPIGRKLTVIAMVAAAAGLLLAAGALIWLAYQSELRASERNLQTIGTLMAANSTAALSFNDPSTATEVLATLDATPAIVRACLYAEGEPAVFASFQRPESADCQTGEVQLDGVVTARLPVQLLGETLGHLQLTATLAPVYAQLRQQVQLTLTVLIGSLLVTVPLMTRLQRMITDPVLHLGTVARQVSETRDYSLRAQDSGADEIGQLARDFNTMLARIQHRDADILAAQKRLATQVEETRTANRELEQTMDQLQTAQTQLVQTEKLASLGGLVAGVAHEINTPVGVGVTAASTLRAAAEQLVERLAAGTLKRSHLSEFTSTADDATRIILSNLHRASELVQSFKQVAVDQSSAERRHFNLKEYVDEVLLSLTPRLKKTPHQVTTEIPEDLMLDSYPGALAQILTNLVTNALIHAFDDRRPGTITVQAQAEGEQLRLICSDDGCGMSPDHRKKLFDPFFTTKRGAGGSGLGMHIVFNLVTQALQGRITVETEPGQGTRYDMLIPLRAPDRPAPPSQDPRS</sequence>
<dbReference type="SMART" id="SM00387">
    <property type="entry name" value="HATPase_c"/>
    <property type="match status" value="1"/>
</dbReference>
<organism evidence="11 12">
    <name type="scientific">Abyssibacter profundi</name>
    <dbReference type="NCBI Taxonomy" id="2182787"/>
    <lineage>
        <taxon>Bacteria</taxon>
        <taxon>Pseudomonadati</taxon>
        <taxon>Pseudomonadota</taxon>
        <taxon>Gammaproteobacteria</taxon>
        <taxon>Chromatiales</taxon>
        <taxon>Oceanococcaceae</taxon>
        <taxon>Abyssibacter</taxon>
    </lineage>
</organism>
<protein>
    <recommendedName>
        <fullName evidence="3">histidine kinase</fullName>
        <ecNumber evidence="3">2.7.13.3</ecNumber>
    </recommendedName>
</protein>
<keyword evidence="8" id="KW-0812">Transmembrane</keyword>
<accession>A0A383XPU6</accession>
<dbReference type="Gene3D" id="1.10.287.130">
    <property type="match status" value="1"/>
</dbReference>
<dbReference type="Proteomes" id="UP000251800">
    <property type="component" value="Unassembled WGS sequence"/>
</dbReference>
<dbReference type="InterPro" id="IPR003661">
    <property type="entry name" value="HisK_dim/P_dom"/>
</dbReference>
<dbReference type="AlphaFoldDB" id="A0A383XPU6"/>
<dbReference type="InterPro" id="IPR033417">
    <property type="entry name" value="CHASE8"/>
</dbReference>
<keyword evidence="6" id="KW-0418">Kinase</keyword>
<feature type="domain" description="Histidine kinase" evidence="9">
    <location>
        <begin position="304"/>
        <end position="535"/>
    </location>
</feature>
<evidence type="ECO:0000256" key="6">
    <source>
        <dbReference type="ARBA" id="ARBA00022777"/>
    </source>
</evidence>